<dbReference type="EMBL" id="JAMXHT010000008">
    <property type="protein sequence ID" value="MCO5400751.1"/>
    <property type="molecule type" value="Genomic_DNA"/>
</dbReference>
<name>A0ABT1AR48_9RALS</name>
<reference evidence="1" key="1">
    <citation type="submission" date="2022-06" db="EMBL/GenBank/DDBJ databases">
        <authorList>
            <person name="Lu C.-H."/>
        </authorList>
    </citation>
    <scope>NUCLEOTIDE SEQUENCE</scope>
    <source>
        <strain evidence="1">21MJYT02-11</strain>
    </source>
</reference>
<reference evidence="1" key="2">
    <citation type="journal article" date="2023" name="Front. Microbiol.">
        <title>Ralstonia chuxiongensis sp. nov., Ralstonia mojiangensis sp. nov., and Ralstonia soli sp. nov., isolated from tobacco fields, are three novel species in the family Burkholderiaceae.</title>
        <authorList>
            <person name="Lu C.H."/>
            <person name="Zhang Y.Y."/>
            <person name="Jiang N."/>
            <person name="Chen W."/>
            <person name="Shao X."/>
            <person name="Zhao Z.M."/>
            <person name="Lu W.L."/>
            <person name="Hu X."/>
            <person name="Xi Y.X."/>
            <person name="Zou S.Y."/>
            <person name="Wei Q.J."/>
            <person name="Lin Z.L."/>
            <person name="Gong L."/>
            <person name="Gai X.T."/>
            <person name="Zhang L.Q."/>
            <person name="Li J.Y."/>
            <person name="Jin Y."/>
            <person name="Xia Z.Y."/>
        </authorList>
    </citation>
    <scope>NUCLEOTIDE SEQUENCE</scope>
    <source>
        <strain evidence="1">21MJYT02-11</strain>
    </source>
</reference>
<evidence type="ECO:0000313" key="1">
    <source>
        <dbReference type="EMBL" id="MCO5400751.1"/>
    </source>
</evidence>
<proteinExistence type="predicted"/>
<dbReference type="Proteomes" id="UP001162811">
    <property type="component" value="Unassembled WGS sequence"/>
</dbReference>
<sequence length="121" mass="13125">MRKTAFLLAALATSGCATYPQYEELKAAPSNKTITVPAPLACLYQKGLEHVTSRSNATEPVPTGYINERQGYAWFRQPLTLVMLTDTAGATLVERHQTDSAALFGQGDNLIAYLMANPCSE</sequence>
<dbReference type="PROSITE" id="PS51257">
    <property type="entry name" value="PROKAR_LIPOPROTEIN"/>
    <property type="match status" value="1"/>
</dbReference>
<organism evidence="1 2">
    <name type="scientific">Ralstonia soli</name>
    <dbReference type="NCBI Taxonomy" id="2953896"/>
    <lineage>
        <taxon>Bacteria</taxon>
        <taxon>Pseudomonadati</taxon>
        <taxon>Pseudomonadota</taxon>
        <taxon>Betaproteobacteria</taxon>
        <taxon>Burkholderiales</taxon>
        <taxon>Burkholderiaceae</taxon>
        <taxon>Ralstonia</taxon>
    </lineage>
</organism>
<keyword evidence="2" id="KW-1185">Reference proteome</keyword>
<dbReference type="RefSeq" id="WP_252683454.1">
    <property type="nucleotide sequence ID" value="NZ_JAMXHT010000008.1"/>
</dbReference>
<gene>
    <name evidence="1" type="ORF">NG900_21335</name>
</gene>
<evidence type="ECO:0008006" key="3">
    <source>
        <dbReference type="Google" id="ProtNLM"/>
    </source>
</evidence>
<comment type="caution">
    <text evidence="1">The sequence shown here is derived from an EMBL/GenBank/DDBJ whole genome shotgun (WGS) entry which is preliminary data.</text>
</comment>
<accession>A0ABT1AR48</accession>
<evidence type="ECO:0000313" key="2">
    <source>
        <dbReference type="Proteomes" id="UP001162811"/>
    </source>
</evidence>
<protein>
    <recommendedName>
        <fullName evidence="3">Lipoprotein</fullName>
    </recommendedName>
</protein>